<protein>
    <recommendedName>
        <fullName evidence="3">ASCH domain-containing protein</fullName>
    </recommendedName>
</protein>
<proteinExistence type="predicted"/>
<dbReference type="Gene3D" id="3.90.70.190">
    <property type="entry name" value="Domain of unknown function (DUF5086)"/>
    <property type="match status" value="1"/>
</dbReference>
<evidence type="ECO:0000313" key="1">
    <source>
        <dbReference type="EMBL" id="MDQ0010701.1"/>
    </source>
</evidence>
<dbReference type="EMBL" id="JAUSSK010000004">
    <property type="protein sequence ID" value="MDQ0010701.1"/>
    <property type="molecule type" value="Genomic_DNA"/>
</dbReference>
<accession>A0ABT9T261</accession>
<dbReference type="Proteomes" id="UP001237737">
    <property type="component" value="Unassembled WGS sequence"/>
</dbReference>
<comment type="caution">
    <text evidence="1">The sequence shown here is derived from an EMBL/GenBank/DDBJ whole genome shotgun (WGS) entry which is preliminary data.</text>
</comment>
<sequence length="131" mass="14476">MPKPDYVAGQSWTYRTRPGEEASRVAIRHIDHEPEDGEVFHVSILDVKLRNHRLPGGMQRAMNHAAVSRATLDASLLALAGEADADESWRDGYAVWRQAYDNGDAGIFEIPVSEILGYIEMVVAASGEARQ</sequence>
<dbReference type="RefSeq" id="WP_306850805.1">
    <property type="nucleotide sequence ID" value="NZ_JAUSSK010000004.1"/>
</dbReference>
<evidence type="ECO:0000313" key="2">
    <source>
        <dbReference type="Proteomes" id="UP001237737"/>
    </source>
</evidence>
<name>A0ABT9T261_9GAMM</name>
<organism evidence="1 2">
    <name type="scientific">Luteibacter jiangsuensis</name>
    <dbReference type="NCBI Taxonomy" id="637577"/>
    <lineage>
        <taxon>Bacteria</taxon>
        <taxon>Pseudomonadati</taxon>
        <taxon>Pseudomonadota</taxon>
        <taxon>Gammaproteobacteria</taxon>
        <taxon>Lysobacterales</taxon>
        <taxon>Rhodanobacteraceae</taxon>
        <taxon>Luteibacter</taxon>
    </lineage>
</organism>
<reference evidence="1 2" key="1">
    <citation type="submission" date="2023-07" db="EMBL/GenBank/DDBJ databases">
        <title>Sorghum-associated microbial communities from plants grown in Nebraska, USA.</title>
        <authorList>
            <person name="Schachtman D."/>
        </authorList>
    </citation>
    <scope>NUCLEOTIDE SEQUENCE [LARGE SCALE GENOMIC DNA]</scope>
    <source>
        <strain evidence="1 2">CC60</strain>
    </source>
</reference>
<evidence type="ECO:0008006" key="3">
    <source>
        <dbReference type="Google" id="ProtNLM"/>
    </source>
</evidence>
<dbReference type="InterPro" id="IPR044935">
    <property type="entry name" value="DUF5086_sf"/>
</dbReference>
<keyword evidence="2" id="KW-1185">Reference proteome</keyword>
<gene>
    <name evidence="1" type="ORF">J2T07_002907</name>
</gene>